<sequence>MLRLSLSQGRAHTHICPDRIAFSQVDRHVHTLLRSSIYSAAYVSQRLYSTRRRRRAVETWLKDVPEHRKEALEFERLLGLRKGIKHKDAPLLNVEESKNLMEIRAKGNERNMRKLEKFKKLAPRQQTKALWYSANKAPLIRQKVVAKQLQDKMDGMWSVCVLVVSEKVVAKQLKEDGW</sequence>
<dbReference type="GeneID" id="25911646"/>
<accession>A0A0L0FHT5</accession>
<keyword evidence="2" id="KW-1185">Reference proteome</keyword>
<evidence type="ECO:0000313" key="1">
    <source>
        <dbReference type="EMBL" id="KNC76349.1"/>
    </source>
</evidence>
<dbReference type="EMBL" id="KQ243141">
    <property type="protein sequence ID" value="KNC76349.1"/>
    <property type="molecule type" value="Genomic_DNA"/>
</dbReference>
<proteinExistence type="predicted"/>
<protein>
    <submittedName>
        <fullName evidence="1">Uncharacterized protein</fullName>
    </submittedName>
</protein>
<organism evidence="1 2">
    <name type="scientific">Sphaeroforma arctica JP610</name>
    <dbReference type="NCBI Taxonomy" id="667725"/>
    <lineage>
        <taxon>Eukaryota</taxon>
        <taxon>Ichthyosporea</taxon>
        <taxon>Ichthyophonida</taxon>
        <taxon>Sphaeroforma</taxon>
    </lineage>
</organism>
<dbReference type="RefSeq" id="XP_014150251.1">
    <property type="nucleotide sequence ID" value="XM_014294776.1"/>
</dbReference>
<dbReference type="Proteomes" id="UP000054560">
    <property type="component" value="Unassembled WGS sequence"/>
</dbReference>
<reference evidence="1 2" key="1">
    <citation type="submission" date="2011-02" db="EMBL/GenBank/DDBJ databases">
        <title>The Genome Sequence of Sphaeroforma arctica JP610.</title>
        <authorList>
            <consortium name="The Broad Institute Genome Sequencing Platform"/>
            <person name="Russ C."/>
            <person name="Cuomo C."/>
            <person name="Young S.K."/>
            <person name="Zeng Q."/>
            <person name="Gargeya S."/>
            <person name="Alvarado L."/>
            <person name="Berlin A."/>
            <person name="Chapman S.B."/>
            <person name="Chen Z."/>
            <person name="Freedman E."/>
            <person name="Gellesch M."/>
            <person name="Goldberg J."/>
            <person name="Griggs A."/>
            <person name="Gujja S."/>
            <person name="Heilman E."/>
            <person name="Heiman D."/>
            <person name="Howarth C."/>
            <person name="Mehta T."/>
            <person name="Neiman D."/>
            <person name="Pearson M."/>
            <person name="Roberts A."/>
            <person name="Saif S."/>
            <person name="Shea T."/>
            <person name="Shenoy N."/>
            <person name="Sisk P."/>
            <person name="Stolte C."/>
            <person name="Sykes S."/>
            <person name="White J."/>
            <person name="Yandava C."/>
            <person name="Burger G."/>
            <person name="Gray M.W."/>
            <person name="Holland P.W.H."/>
            <person name="King N."/>
            <person name="Lang F.B.F."/>
            <person name="Roger A.J."/>
            <person name="Ruiz-Trillo I."/>
            <person name="Haas B."/>
            <person name="Nusbaum C."/>
            <person name="Birren B."/>
        </authorList>
    </citation>
    <scope>NUCLEOTIDE SEQUENCE [LARGE SCALE GENOMIC DNA]</scope>
    <source>
        <strain evidence="1 2">JP610</strain>
    </source>
</reference>
<gene>
    <name evidence="1" type="ORF">SARC_11142</name>
</gene>
<name>A0A0L0FHT5_9EUKA</name>
<evidence type="ECO:0000313" key="2">
    <source>
        <dbReference type="Proteomes" id="UP000054560"/>
    </source>
</evidence>
<dbReference type="AlphaFoldDB" id="A0A0L0FHT5"/>